<proteinExistence type="predicted"/>
<accession>A0ABU1J6J8</accession>
<organism evidence="2 3">
    <name type="scientific">Arthrobacter russicus</name>
    <dbReference type="NCBI Taxonomy" id="172040"/>
    <lineage>
        <taxon>Bacteria</taxon>
        <taxon>Bacillati</taxon>
        <taxon>Actinomycetota</taxon>
        <taxon>Actinomycetes</taxon>
        <taxon>Micrococcales</taxon>
        <taxon>Micrococcaceae</taxon>
        <taxon>Arthrobacter</taxon>
    </lineage>
</organism>
<evidence type="ECO:0000313" key="2">
    <source>
        <dbReference type="EMBL" id="MDR6268054.1"/>
    </source>
</evidence>
<gene>
    <name evidence="2" type="ORF">JOE69_000292</name>
</gene>
<reference evidence="2 3" key="1">
    <citation type="submission" date="2023-07" db="EMBL/GenBank/DDBJ databases">
        <title>Sequencing the genomes of 1000 actinobacteria strains.</title>
        <authorList>
            <person name="Klenk H.-P."/>
        </authorList>
    </citation>
    <scope>NUCLEOTIDE SEQUENCE [LARGE SCALE GENOMIC DNA]</scope>
    <source>
        <strain evidence="2 3">DSM 14555</strain>
    </source>
</reference>
<dbReference type="InterPro" id="IPR029058">
    <property type="entry name" value="AB_hydrolase_fold"/>
</dbReference>
<dbReference type="InterPro" id="IPR000073">
    <property type="entry name" value="AB_hydrolase_1"/>
</dbReference>
<name>A0ABU1J6J8_9MICC</name>
<dbReference type="SUPFAM" id="SSF53474">
    <property type="entry name" value="alpha/beta-Hydrolases"/>
    <property type="match status" value="1"/>
</dbReference>
<dbReference type="Proteomes" id="UP001185069">
    <property type="component" value="Unassembled WGS sequence"/>
</dbReference>
<feature type="domain" description="AB hydrolase-1" evidence="1">
    <location>
        <begin position="86"/>
        <end position="131"/>
    </location>
</feature>
<keyword evidence="2" id="KW-0378">Hydrolase</keyword>
<dbReference type="GO" id="GO:0016787">
    <property type="term" value="F:hydrolase activity"/>
    <property type="evidence" value="ECO:0007669"/>
    <property type="project" value="UniProtKB-KW"/>
</dbReference>
<dbReference type="EMBL" id="JAVDQF010000001">
    <property type="protein sequence ID" value="MDR6268054.1"/>
    <property type="molecule type" value="Genomic_DNA"/>
</dbReference>
<evidence type="ECO:0000259" key="1">
    <source>
        <dbReference type="Pfam" id="PF00561"/>
    </source>
</evidence>
<dbReference type="Gene3D" id="3.40.50.1820">
    <property type="entry name" value="alpha/beta hydrolase"/>
    <property type="match status" value="1"/>
</dbReference>
<protein>
    <submittedName>
        <fullName evidence="2">Dienelactone hydrolase</fullName>
    </submittedName>
</protein>
<evidence type="ECO:0000313" key="3">
    <source>
        <dbReference type="Proteomes" id="UP001185069"/>
    </source>
</evidence>
<keyword evidence="3" id="KW-1185">Reference proteome</keyword>
<dbReference type="Pfam" id="PF00561">
    <property type="entry name" value="Abhydrolase_1"/>
    <property type="match status" value="1"/>
</dbReference>
<dbReference type="RefSeq" id="WP_309795464.1">
    <property type="nucleotide sequence ID" value="NZ_BAAAHY010000006.1"/>
</dbReference>
<comment type="caution">
    <text evidence="2">The sequence shown here is derived from an EMBL/GenBank/DDBJ whole genome shotgun (WGS) entry which is preliminary data.</text>
</comment>
<sequence length="220" mass="24536">MDQPRAGFDLLMPDDPVAAIVLVLAGGKPESRARSRPWQLSNLRMRPFTRRLAKQGRSRSIAVAQLRYRMRGWNGVEQSPVADGLWALQQLREHFGSAPVVVLGHSMGGRTAAHLAARPEVLGVVALAPWWPEQEGRAFRTGQQLLVLHGAADRWTDPEESARQVRLAAEHGVAARWRAMPGGHFMLRSPRLWQREAVRTAISWADPSQRRMAPNAGQEN</sequence>